<dbReference type="EMBL" id="FZMO01000051">
    <property type="protein sequence ID" value="SNQ46551.1"/>
    <property type="molecule type" value="Genomic_DNA"/>
</dbReference>
<evidence type="ECO:0000313" key="3">
    <source>
        <dbReference type="Proteomes" id="UP000234331"/>
    </source>
</evidence>
<dbReference type="AlphaFoldDB" id="A0A2I2KLL2"/>
<sequence length="239" mass="25474">MTDDPARFRVPLYSVAEAGRYLGVPASTFAAWAYGYVLRRPGGSAVHGDPIVTVRPRSTPGAAVVPFVGLAEGLVLAAIRRAGVPLQRIRPALARLADELGIEHVLASRALYTDGAEVLYDFAESHGDSPEARGARELVAVRHGQRVFGEIVESYLRRVEFAEDGYARLISLPQYPRASVVVDPARGFGQPIFARGGARLEDALGRFRAGEPLADVAAEFGGPPDDLEDAVRIATGTAA</sequence>
<dbReference type="OrthoDB" id="5140481at2"/>
<dbReference type="InterPro" id="IPR048708">
    <property type="entry name" value="VapB45-like_HTH"/>
</dbReference>
<keyword evidence="3" id="KW-1185">Reference proteome</keyword>
<accession>A0A2I2KLL2</accession>
<gene>
    <name evidence="2" type="primary">vapB</name>
    <name evidence="2" type="ORF">FRACA_1440015</name>
</gene>
<dbReference type="PIRSF" id="PIRSF037738">
    <property type="entry name" value="UCP037738"/>
    <property type="match status" value="1"/>
</dbReference>
<proteinExistence type="predicted"/>
<evidence type="ECO:0000259" key="1">
    <source>
        <dbReference type="Pfam" id="PF21321"/>
    </source>
</evidence>
<protein>
    <submittedName>
        <fullName evidence="2">Putative antitoxin VapB45</fullName>
    </submittedName>
</protein>
<dbReference type="RefSeq" id="WP_101830552.1">
    <property type="nucleotide sequence ID" value="NZ_FZMO01000051.1"/>
</dbReference>
<name>A0A2I2KLL2_9ACTN</name>
<dbReference type="Proteomes" id="UP000234331">
    <property type="component" value="Unassembled WGS sequence"/>
</dbReference>
<feature type="domain" description="Putative antitoxin VapB45-like DNA-binding HTH" evidence="1">
    <location>
        <begin position="11"/>
        <end position="93"/>
    </location>
</feature>
<reference evidence="2 3" key="1">
    <citation type="submission" date="2017-06" db="EMBL/GenBank/DDBJ databases">
        <authorList>
            <person name="Kim H.J."/>
            <person name="Triplett B.A."/>
        </authorList>
    </citation>
    <scope>NUCLEOTIDE SEQUENCE [LARGE SCALE GENOMIC DNA]</scope>
    <source>
        <strain evidence="2">FRACA_ARgP5</strain>
    </source>
</reference>
<dbReference type="InterPro" id="IPR017277">
    <property type="entry name" value="VapB45-like"/>
</dbReference>
<dbReference type="Pfam" id="PF21321">
    <property type="entry name" value="HTH_66"/>
    <property type="match status" value="1"/>
</dbReference>
<evidence type="ECO:0000313" key="2">
    <source>
        <dbReference type="EMBL" id="SNQ46551.1"/>
    </source>
</evidence>
<organism evidence="2 3">
    <name type="scientific">Frankia canadensis</name>
    <dbReference type="NCBI Taxonomy" id="1836972"/>
    <lineage>
        <taxon>Bacteria</taxon>
        <taxon>Bacillati</taxon>
        <taxon>Actinomycetota</taxon>
        <taxon>Actinomycetes</taxon>
        <taxon>Frankiales</taxon>
        <taxon>Frankiaceae</taxon>
        <taxon>Frankia</taxon>
    </lineage>
</organism>